<sequence length="254" mass="28936">MKKMNKTSKFICKSLEFILQKYPMVNALTLLMLFAERAKSESEPPIHPKIIYANLLGFLGCSLLMSSNIKKKEAVLVFCGQLLYFAYNFYNNKKLNYKEWLRLVMCTRQIGCVGVFLLFAHILDKKKSIPLRRVAEIITGLYLFAFTFLINNIKEIQSAVLSHIIGGDWGRYVLTVMLAACALSFFSGYFLRDMSLCAVIAILSVVLLVDADFNFWSKKGVQFWNQARILADGLCVCVGLVYAFFHLDNRVKGD</sequence>
<dbReference type="AlphaFoldDB" id="A0A2C9KP23"/>
<feature type="transmembrane region" description="Helical" evidence="1">
    <location>
        <begin position="50"/>
        <end position="67"/>
    </location>
</feature>
<dbReference type="GO" id="GO:0043123">
    <property type="term" value="P:positive regulation of canonical NF-kappaB signal transduction"/>
    <property type="evidence" value="ECO:0007669"/>
    <property type="project" value="TreeGrafter"/>
</dbReference>
<dbReference type="KEGG" id="bgt:106058002"/>
<keyword evidence="1" id="KW-0472">Membrane</keyword>
<feature type="transmembrane region" description="Helical" evidence="1">
    <location>
        <begin position="173"/>
        <end position="191"/>
    </location>
</feature>
<keyword evidence="1" id="KW-1133">Transmembrane helix</keyword>
<dbReference type="PANTHER" id="PTHR31034">
    <property type="entry name" value="TRANSMEMBRANE PROTEIN 101"/>
    <property type="match status" value="1"/>
</dbReference>
<dbReference type="VEuPathDB" id="VectorBase:BGLB021948"/>
<evidence type="ECO:0008006" key="4">
    <source>
        <dbReference type="Google" id="ProtNLM"/>
    </source>
</evidence>
<protein>
    <recommendedName>
        <fullName evidence="4">Transmembrane protein 101</fullName>
    </recommendedName>
</protein>
<dbReference type="VEuPathDB" id="VectorBase:BGLAX_037681"/>
<feature type="transmembrane region" description="Helical" evidence="1">
    <location>
        <begin position="229"/>
        <end position="247"/>
    </location>
</feature>
<dbReference type="PANTHER" id="PTHR31034:SF2">
    <property type="entry name" value="TRANSMEMBRANE PROTEIN 101"/>
    <property type="match status" value="1"/>
</dbReference>
<dbReference type="OrthoDB" id="6082754at2759"/>
<accession>A0A2C9KP23</accession>
<dbReference type="EnsemblMetazoa" id="BGLB021948-RA">
    <property type="protein sequence ID" value="BGLB021948-PA"/>
    <property type="gene ID" value="BGLB021948"/>
</dbReference>
<feature type="transmembrane region" description="Helical" evidence="1">
    <location>
        <begin position="198"/>
        <end position="217"/>
    </location>
</feature>
<dbReference type="Proteomes" id="UP000076420">
    <property type="component" value="Unassembled WGS sequence"/>
</dbReference>
<evidence type="ECO:0000256" key="1">
    <source>
        <dbReference type="SAM" id="Phobius"/>
    </source>
</evidence>
<evidence type="ECO:0000313" key="2">
    <source>
        <dbReference type="EnsemblMetazoa" id="BGLB021948-PA"/>
    </source>
</evidence>
<dbReference type="STRING" id="6526.A0A2C9KP23"/>
<proteinExistence type="predicted"/>
<feature type="transmembrane region" description="Helical" evidence="1">
    <location>
        <begin position="102"/>
        <end position="122"/>
    </location>
</feature>
<gene>
    <name evidence="2" type="primary">106058002</name>
</gene>
<name>A0A2C9KP23_BIOGL</name>
<reference evidence="2" key="1">
    <citation type="submission" date="2020-05" db="UniProtKB">
        <authorList>
            <consortium name="EnsemblMetazoa"/>
        </authorList>
    </citation>
    <scope>IDENTIFICATION</scope>
    <source>
        <strain evidence="2">BB02</strain>
    </source>
</reference>
<evidence type="ECO:0000313" key="3">
    <source>
        <dbReference type="Proteomes" id="UP000076420"/>
    </source>
</evidence>
<dbReference type="Pfam" id="PF15111">
    <property type="entry name" value="TMEM101"/>
    <property type="match status" value="1"/>
</dbReference>
<feature type="transmembrane region" description="Helical" evidence="1">
    <location>
        <begin position="74"/>
        <end position="90"/>
    </location>
</feature>
<keyword evidence="1" id="KW-0812">Transmembrane</keyword>
<dbReference type="RefSeq" id="XP_013070821.2">
    <property type="nucleotide sequence ID" value="XM_013215367.2"/>
</dbReference>
<feature type="transmembrane region" description="Helical" evidence="1">
    <location>
        <begin position="134"/>
        <end position="153"/>
    </location>
</feature>
<organism evidence="2 3">
    <name type="scientific">Biomphalaria glabrata</name>
    <name type="common">Bloodfluke planorb</name>
    <name type="synonym">Freshwater snail</name>
    <dbReference type="NCBI Taxonomy" id="6526"/>
    <lineage>
        <taxon>Eukaryota</taxon>
        <taxon>Metazoa</taxon>
        <taxon>Spiralia</taxon>
        <taxon>Lophotrochozoa</taxon>
        <taxon>Mollusca</taxon>
        <taxon>Gastropoda</taxon>
        <taxon>Heterobranchia</taxon>
        <taxon>Euthyneura</taxon>
        <taxon>Panpulmonata</taxon>
        <taxon>Hygrophila</taxon>
        <taxon>Lymnaeoidea</taxon>
        <taxon>Planorbidae</taxon>
        <taxon>Biomphalaria</taxon>
    </lineage>
</organism>
<dbReference type="InterPro" id="IPR029371">
    <property type="entry name" value="TMEM101"/>
</dbReference>